<dbReference type="Gene3D" id="2.30.42.10">
    <property type="match status" value="2"/>
</dbReference>
<comment type="subcellular location">
    <subcellularLocation>
        <location evidence="2">Membrane</location>
        <topology evidence="2">Multi-pass membrane protein</topology>
    </subcellularLocation>
</comment>
<evidence type="ECO:0000313" key="11">
    <source>
        <dbReference type="EMBL" id="AUN96753.1"/>
    </source>
</evidence>
<dbReference type="NCBIfam" id="TIGR00054">
    <property type="entry name" value="RIP metalloprotease RseP"/>
    <property type="match status" value="2"/>
</dbReference>
<sequence>MLLEKIIIFIVFLGPLVFFHELGHFLFARLFGVRVEVFSIGFGPKIFKKKWGDTEYAVSAIPLGGYVKMFGDDPFNKDEIPESERAQSFTHQGKWARFWIVMGGPLANFILAFVIFFSLLIVGERIPEIKIGAIAPESVLYQNGLRTGDVLVKVNNNEVYNPSDLMVEGSTVVSQLTIKRNGELQDLSVNFQGDKFFDEVLKYPPILRKPLVVDPSANRYVVSVKKDQVDFSHSIEELGTLTGIKTLYLYPVAKTEDLSSDEIKADLTKGQEIAVEYTDLKTMVAALQAKNFRTIDLMVRSVNMGSPADKVGIKGDDVFVALEGQKVSSFEELREKLQTYTKASVEVEVYSQGELKKFTVTPDVSMQDGKSTKLLGVYSFIEVLKTNFVLTKSKGFFSSVSVAVARTWDSMKKTVDGFVKLLTNQVSLKSIGGPLAIGKVAHDSFNTSLSYFFQLMALISVNLGVINLFPIPVLDGGHIMFIALEIINRGPLSRRKMEIAQQVGLSVLLMLMVGAIFNDVTRFF</sequence>
<evidence type="ECO:0000256" key="4">
    <source>
        <dbReference type="ARBA" id="ARBA00022670"/>
    </source>
</evidence>
<dbReference type="InterPro" id="IPR001478">
    <property type="entry name" value="PDZ"/>
</dbReference>
<dbReference type="Pfam" id="PF17820">
    <property type="entry name" value="PDZ_6"/>
    <property type="match status" value="1"/>
</dbReference>
<dbReference type="InterPro" id="IPR008915">
    <property type="entry name" value="Peptidase_M50"/>
</dbReference>
<evidence type="ECO:0000256" key="3">
    <source>
        <dbReference type="ARBA" id="ARBA00007931"/>
    </source>
</evidence>
<keyword evidence="10" id="KW-0472">Membrane</keyword>
<evidence type="ECO:0000256" key="5">
    <source>
        <dbReference type="ARBA" id="ARBA00022692"/>
    </source>
</evidence>
<evidence type="ECO:0000256" key="1">
    <source>
        <dbReference type="ARBA" id="ARBA00001947"/>
    </source>
</evidence>
<dbReference type="RefSeq" id="WP_102242048.1">
    <property type="nucleotide sequence ID" value="NZ_CP025704.1"/>
</dbReference>
<proteinExistence type="inferred from homology"/>
<keyword evidence="8" id="KW-1133">Transmembrane helix</keyword>
<keyword evidence="9" id="KW-0482">Metalloprotease</keyword>
<dbReference type="SMART" id="SM00228">
    <property type="entry name" value="PDZ"/>
    <property type="match status" value="2"/>
</dbReference>
<keyword evidence="6" id="KW-0378">Hydrolase</keyword>
<dbReference type="KEGG" id="bsto:C0V70_01270"/>
<comment type="cofactor">
    <cofactor evidence="1">
        <name>Zn(2+)</name>
        <dbReference type="ChEBI" id="CHEBI:29105"/>
    </cofactor>
</comment>
<evidence type="ECO:0000256" key="7">
    <source>
        <dbReference type="ARBA" id="ARBA00022833"/>
    </source>
</evidence>
<dbReference type="InterPro" id="IPR041489">
    <property type="entry name" value="PDZ_6"/>
</dbReference>
<evidence type="ECO:0000256" key="6">
    <source>
        <dbReference type="ARBA" id="ARBA00022801"/>
    </source>
</evidence>
<comment type="similarity">
    <text evidence="3">Belongs to the peptidase M50B family.</text>
</comment>
<evidence type="ECO:0000256" key="8">
    <source>
        <dbReference type="ARBA" id="ARBA00022989"/>
    </source>
</evidence>
<dbReference type="SUPFAM" id="SSF50156">
    <property type="entry name" value="PDZ domain-like"/>
    <property type="match status" value="2"/>
</dbReference>
<protein>
    <submittedName>
        <fullName evidence="11">Uncharacterized protein</fullName>
    </submittedName>
</protein>
<dbReference type="AlphaFoldDB" id="A0A2K9NML7"/>
<dbReference type="GO" id="GO:0004222">
    <property type="term" value="F:metalloendopeptidase activity"/>
    <property type="evidence" value="ECO:0007669"/>
    <property type="project" value="InterPro"/>
</dbReference>
<dbReference type="Pfam" id="PF02163">
    <property type="entry name" value="Peptidase_M50"/>
    <property type="match status" value="1"/>
</dbReference>
<evidence type="ECO:0000256" key="9">
    <source>
        <dbReference type="ARBA" id="ARBA00023049"/>
    </source>
</evidence>
<dbReference type="GO" id="GO:0006508">
    <property type="term" value="P:proteolysis"/>
    <property type="evidence" value="ECO:0007669"/>
    <property type="project" value="UniProtKB-KW"/>
</dbReference>
<keyword evidence="7" id="KW-0862">Zinc</keyword>
<evidence type="ECO:0000313" key="12">
    <source>
        <dbReference type="Proteomes" id="UP000235584"/>
    </source>
</evidence>
<keyword evidence="12" id="KW-1185">Reference proteome</keyword>
<dbReference type="PANTHER" id="PTHR42837:SF2">
    <property type="entry name" value="MEMBRANE METALLOPROTEASE ARASP2, CHLOROPLASTIC-RELATED"/>
    <property type="match status" value="1"/>
</dbReference>
<dbReference type="PANTHER" id="PTHR42837">
    <property type="entry name" value="REGULATOR OF SIGMA-E PROTEASE RSEP"/>
    <property type="match status" value="1"/>
</dbReference>
<accession>A0A2K9NML7</accession>
<gene>
    <name evidence="11" type="ORF">C0V70_01270</name>
</gene>
<evidence type="ECO:0000256" key="2">
    <source>
        <dbReference type="ARBA" id="ARBA00004141"/>
    </source>
</evidence>
<dbReference type="GO" id="GO:0016020">
    <property type="term" value="C:membrane"/>
    <property type="evidence" value="ECO:0007669"/>
    <property type="project" value="UniProtKB-SubCell"/>
</dbReference>
<reference evidence="11 12" key="1">
    <citation type="submission" date="2018-01" db="EMBL/GenBank/DDBJ databases">
        <title>Complete genome sequence of Bacteriovorax stolpii DSM12778.</title>
        <authorList>
            <person name="Tang B."/>
            <person name="Chang J."/>
        </authorList>
    </citation>
    <scope>NUCLEOTIDE SEQUENCE [LARGE SCALE GENOMIC DNA]</scope>
    <source>
        <strain evidence="11 12">DSM 12778</strain>
    </source>
</reference>
<dbReference type="InterPro" id="IPR036034">
    <property type="entry name" value="PDZ_sf"/>
</dbReference>
<evidence type="ECO:0000256" key="10">
    <source>
        <dbReference type="ARBA" id="ARBA00023136"/>
    </source>
</evidence>
<dbReference type="OrthoDB" id="5287739at2"/>
<organism evidence="11 12">
    <name type="scientific">Bacteriovorax stolpii</name>
    <name type="common">Bdellovibrio stolpii</name>
    <dbReference type="NCBI Taxonomy" id="960"/>
    <lineage>
        <taxon>Bacteria</taxon>
        <taxon>Pseudomonadati</taxon>
        <taxon>Bdellovibrionota</taxon>
        <taxon>Bacteriovoracia</taxon>
        <taxon>Bacteriovoracales</taxon>
        <taxon>Bacteriovoracaceae</taxon>
        <taxon>Bacteriovorax</taxon>
    </lineage>
</organism>
<dbReference type="Proteomes" id="UP000235584">
    <property type="component" value="Chromosome"/>
</dbReference>
<dbReference type="InterPro" id="IPR004387">
    <property type="entry name" value="Pept_M50_Zn"/>
</dbReference>
<keyword evidence="5" id="KW-0812">Transmembrane</keyword>
<keyword evidence="4" id="KW-0645">Protease</keyword>
<dbReference type="CDD" id="cd06163">
    <property type="entry name" value="S2P-M50_PDZ_RseP-like"/>
    <property type="match status" value="2"/>
</dbReference>
<dbReference type="EMBL" id="CP025704">
    <property type="protein sequence ID" value="AUN96753.1"/>
    <property type="molecule type" value="Genomic_DNA"/>
</dbReference>
<name>A0A2K9NML7_BACTC</name>